<dbReference type="InterPro" id="IPR018721">
    <property type="entry name" value="DUF2252"/>
</dbReference>
<dbReference type="EMBL" id="JBHUON010000002">
    <property type="protein sequence ID" value="MFD2863599.1"/>
    <property type="molecule type" value="Genomic_DNA"/>
</dbReference>
<reference evidence="2" key="1">
    <citation type="journal article" date="2019" name="Int. J. Syst. Evol. Microbiol.">
        <title>The Global Catalogue of Microorganisms (GCM) 10K type strain sequencing project: providing services to taxonomists for standard genome sequencing and annotation.</title>
        <authorList>
            <consortium name="The Broad Institute Genomics Platform"/>
            <consortium name="The Broad Institute Genome Sequencing Center for Infectious Disease"/>
            <person name="Wu L."/>
            <person name="Ma J."/>
        </authorList>
    </citation>
    <scope>NUCLEOTIDE SEQUENCE [LARGE SCALE GENOMIC DNA]</scope>
    <source>
        <strain evidence="2">KCTC 52232</strain>
    </source>
</reference>
<dbReference type="PANTHER" id="PTHR39441:SF1">
    <property type="entry name" value="DUF2252 DOMAIN-CONTAINING PROTEIN"/>
    <property type="match status" value="1"/>
</dbReference>
<keyword evidence="2" id="KW-1185">Reference proteome</keyword>
<accession>A0ABW5XK61</accession>
<dbReference type="Proteomes" id="UP001597601">
    <property type="component" value="Unassembled WGS sequence"/>
</dbReference>
<evidence type="ECO:0000313" key="2">
    <source>
        <dbReference type="Proteomes" id="UP001597601"/>
    </source>
</evidence>
<dbReference type="Pfam" id="PF10009">
    <property type="entry name" value="DUF2252"/>
    <property type="match status" value="1"/>
</dbReference>
<sequence length="411" mass="46794">MSNLSNRIKAFNEPLLPDMVQLKYAAMAQNAFRFYRGTCHLFYEDLATAEGVPLTPLAWICGDLHLENFGSYKGDNKLVYFDLNDFDEGLLAPASYELMRMLTSIFIAFDCFKIGHNKAMRMAQLYLKTYSATLANAKAISLDPRTAKGVVCGFLNAVEKRTYGDIMKKRTVNKKDKIILSLEDERHFKVDKKLKQELKAHINDWIINSSDGPYNYKVKSIVYRLAGTGSLGLKRYLFLLKSTNTKNKYLFVDMKQSRASSVLPYTTVQQLSWPTEAERIIAVQHRLQNVSAALLSSTTFREQAYVIQELQPVKDTIKFKLLKSHYRKIYQVIDDMAAITASAQLRSGGMQGSANIDDLTAFGNDKGWQEHLINYALKYADKVKQNYGQYLIDYKEGVFKADNNKRSSVNS</sequence>
<evidence type="ECO:0000313" key="1">
    <source>
        <dbReference type="EMBL" id="MFD2863599.1"/>
    </source>
</evidence>
<comment type="caution">
    <text evidence="1">The sequence shown here is derived from an EMBL/GenBank/DDBJ whole genome shotgun (WGS) entry which is preliminary data.</text>
</comment>
<gene>
    <name evidence="1" type="ORF">ACFSYC_02765</name>
</gene>
<dbReference type="PANTHER" id="PTHR39441">
    <property type="entry name" value="DUF2252 DOMAIN-CONTAINING PROTEIN"/>
    <property type="match status" value="1"/>
</dbReference>
<protein>
    <submittedName>
        <fullName evidence="1">DUF2252 domain-containing protein</fullName>
    </submittedName>
</protein>
<proteinExistence type="predicted"/>
<dbReference type="RefSeq" id="WP_377123280.1">
    <property type="nucleotide sequence ID" value="NZ_JBHUON010000002.1"/>
</dbReference>
<name>A0ABW5XK61_9SPHI</name>
<organism evidence="1 2">
    <name type="scientific">Mucilaginibacter antarcticus</name>
    <dbReference type="NCBI Taxonomy" id="1855725"/>
    <lineage>
        <taxon>Bacteria</taxon>
        <taxon>Pseudomonadati</taxon>
        <taxon>Bacteroidota</taxon>
        <taxon>Sphingobacteriia</taxon>
        <taxon>Sphingobacteriales</taxon>
        <taxon>Sphingobacteriaceae</taxon>
        <taxon>Mucilaginibacter</taxon>
    </lineage>
</organism>